<organism evidence="2 3">
    <name type="scientific">Neptuniibacter pectenicola</name>
    <dbReference type="NCBI Taxonomy" id="1806669"/>
    <lineage>
        <taxon>Bacteria</taxon>
        <taxon>Pseudomonadati</taxon>
        <taxon>Pseudomonadota</taxon>
        <taxon>Gammaproteobacteria</taxon>
        <taxon>Oceanospirillales</taxon>
        <taxon>Oceanospirillaceae</taxon>
        <taxon>Neptuniibacter</taxon>
    </lineage>
</organism>
<feature type="compositionally biased region" description="Low complexity" evidence="1">
    <location>
        <begin position="62"/>
        <end position="73"/>
    </location>
</feature>
<proteinExistence type="predicted"/>
<gene>
    <name evidence="2" type="ORF">WNY58_04425</name>
</gene>
<protein>
    <recommendedName>
        <fullName evidence="4">Ig-like domain (Group 1)</fullName>
    </recommendedName>
</protein>
<accession>A0ABU9TQW7</accession>
<feature type="compositionally biased region" description="Polar residues" evidence="1">
    <location>
        <begin position="79"/>
        <end position="90"/>
    </location>
</feature>
<evidence type="ECO:0008006" key="4">
    <source>
        <dbReference type="Google" id="ProtNLM"/>
    </source>
</evidence>
<reference evidence="2 3" key="1">
    <citation type="submission" date="2024-03" db="EMBL/GenBank/DDBJ databases">
        <title>Community enrichment and isolation of bacterial strains for fucoidan degradation.</title>
        <authorList>
            <person name="Sichert A."/>
        </authorList>
    </citation>
    <scope>NUCLEOTIDE SEQUENCE [LARGE SCALE GENOMIC DNA]</scope>
    <source>
        <strain evidence="2 3">AS76</strain>
    </source>
</reference>
<dbReference type="EMBL" id="JBBMRA010000003">
    <property type="protein sequence ID" value="MEM5535632.1"/>
    <property type="molecule type" value="Genomic_DNA"/>
</dbReference>
<sequence length="215" mass="23374">MSNQVAQGQNLDDFLINLADGLTQAQSRLNRAPVLNAYGQEALVYHIPKMEFELKLDMTSTSSSSAKQSSKTKLAFRPSSPTNQTQSASSVIRGVMVATPIDSGRPTPVIILSAEKSSTSRVKLEVRGRNSLGEPLSNSVVEINIDRELSAKLNKQEQRGGLNRGTQLSLATLTLDAQGYASCQLNIAKTEPKNQIIAISADLFSQTETLLYRHQ</sequence>
<name>A0ABU9TQW7_9GAMM</name>
<dbReference type="Proteomes" id="UP001449225">
    <property type="component" value="Unassembled WGS sequence"/>
</dbReference>
<evidence type="ECO:0000313" key="2">
    <source>
        <dbReference type="EMBL" id="MEM5535632.1"/>
    </source>
</evidence>
<dbReference type="RefSeq" id="WP_067984076.1">
    <property type="nucleotide sequence ID" value="NZ_CAXBCE010000015.1"/>
</dbReference>
<evidence type="ECO:0000313" key="3">
    <source>
        <dbReference type="Proteomes" id="UP001449225"/>
    </source>
</evidence>
<comment type="caution">
    <text evidence="2">The sequence shown here is derived from an EMBL/GenBank/DDBJ whole genome shotgun (WGS) entry which is preliminary data.</text>
</comment>
<feature type="region of interest" description="Disordered" evidence="1">
    <location>
        <begin position="62"/>
        <end position="91"/>
    </location>
</feature>
<keyword evidence="3" id="KW-1185">Reference proteome</keyword>
<evidence type="ECO:0000256" key="1">
    <source>
        <dbReference type="SAM" id="MobiDB-lite"/>
    </source>
</evidence>